<feature type="compositionally biased region" description="Pro residues" evidence="1">
    <location>
        <begin position="121"/>
        <end position="146"/>
    </location>
</feature>
<dbReference type="Proteomes" id="UP000316806">
    <property type="component" value="Chromosome"/>
</dbReference>
<protein>
    <submittedName>
        <fullName evidence="2">Uncharacterized protein</fullName>
    </submittedName>
</protein>
<proteinExistence type="predicted"/>
<evidence type="ECO:0000313" key="3">
    <source>
        <dbReference type="Proteomes" id="UP000316806"/>
    </source>
</evidence>
<feature type="region of interest" description="Disordered" evidence="1">
    <location>
        <begin position="58"/>
        <end position="77"/>
    </location>
</feature>
<name>A0A516RJ09_STRST</name>
<evidence type="ECO:0000256" key="1">
    <source>
        <dbReference type="SAM" id="MobiDB-lite"/>
    </source>
</evidence>
<sequence length="447" mass="46839">MDALRRLSRLSDSHLAALARAQLAGMRAALDVALEALPDDAGAAECRAALTEVAALLAPDGTPPEGESGTLPTTSEVDGPVAAGAVTTGVMAAGSAADGSAADESTPPMGTPVPVARKPVAPMPPEPVPVPPEPMPTQPTPRPSPDADPALAALAAELTRSQECATFLGPLAVPEGDDTAALWRWFQLTLLRLPSTYATRWRARAADLAVAARTAPEERWDEWRALDGVEVVLPPLPRAGVTGVRLGAAGPLADWAVTAAGGVHSVLPASADRSPLALCVVLSGWVAELAALDRQLHHCLESVAHRGVIPLCDAELRAPYRHELAQRLGRLARQTPGSAEELRAALAVDEALCSVLHLPPAAPGSWWARVAEASQRMVLELRRRVRDNGGDVAVQVLAPTYREARRRTGGNDIPLDAGGRKGQVLAGLRLWASVEGRELPGRVVYRA</sequence>
<feature type="region of interest" description="Disordered" evidence="1">
    <location>
        <begin position="94"/>
        <end position="113"/>
    </location>
</feature>
<accession>A0A516RJ09</accession>
<reference evidence="2 3" key="1">
    <citation type="journal article" date="2019" name="J. Ind. Microbiol. Biotechnol.">
        <title>The complete genomic sequence of Streptomyces spectabilis NRRL-2792 and identification of secondary metabolite biosynthetic gene clusters.</title>
        <authorList>
            <person name="Sinha A."/>
            <person name="Phillips-Salemka S."/>
            <person name="Niraula T.A."/>
            <person name="Short K.A."/>
            <person name="Niraula N.P."/>
        </authorList>
    </citation>
    <scope>NUCLEOTIDE SEQUENCE [LARGE SCALE GENOMIC DNA]</scope>
    <source>
        <strain evidence="2 3">NRRL 2792</strain>
    </source>
</reference>
<dbReference type="AlphaFoldDB" id="A0A516RJ09"/>
<feature type="region of interest" description="Disordered" evidence="1">
    <location>
        <begin position="118"/>
        <end position="148"/>
    </location>
</feature>
<evidence type="ECO:0000313" key="2">
    <source>
        <dbReference type="EMBL" id="QDQ15643.1"/>
    </source>
</evidence>
<organism evidence="2 3">
    <name type="scientific">Streptomyces spectabilis</name>
    <dbReference type="NCBI Taxonomy" id="68270"/>
    <lineage>
        <taxon>Bacteria</taxon>
        <taxon>Bacillati</taxon>
        <taxon>Actinomycetota</taxon>
        <taxon>Actinomycetes</taxon>
        <taxon>Kitasatosporales</taxon>
        <taxon>Streptomycetaceae</taxon>
        <taxon>Streptomyces</taxon>
    </lineage>
</organism>
<gene>
    <name evidence="2" type="ORF">FH965_38045</name>
</gene>
<dbReference type="EMBL" id="CP040916">
    <property type="protein sequence ID" value="QDQ15643.1"/>
    <property type="molecule type" value="Genomic_DNA"/>
</dbReference>
<feature type="compositionally biased region" description="Low complexity" evidence="1">
    <location>
        <begin position="94"/>
        <end position="103"/>
    </location>
</feature>
<dbReference type="RefSeq" id="WP_144322845.1">
    <property type="nucleotide sequence ID" value="NZ_CP040916.1"/>
</dbReference>